<evidence type="ECO:0000313" key="2">
    <source>
        <dbReference type="Proteomes" id="UP000191933"/>
    </source>
</evidence>
<comment type="caution">
    <text evidence="1">The sequence shown here is derived from an EMBL/GenBank/DDBJ whole genome shotgun (WGS) entry which is preliminary data.</text>
</comment>
<evidence type="ECO:0000313" key="1">
    <source>
        <dbReference type="EMBL" id="CUX03628.1"/>
    </source>
</evidence>
<dbReference type="Proteomes" id="UP000191933">
    <property type="component" value="Unassembled WGS sequence"/>
</dbReference>
<name>A0A9W5B7T3_9HYPH</name>
<proteinExistence type="predicted"/>
<keyword evidence="2" id="KW-1185">Reference proteome</keyword>
<sequence length="252" mass="27260">MSLVRIALRICAVQAFKGRTLVGDNVLDSEIGALETSSAGELKTPQEKQFVSVYTDDSKQVSGLELRSLIASGEIDLVFEAGVASPHLMTDSLTDEKVIMNGLPAADANFEFYLDMTLRQIADALADPDNEWAAIFNSLILRVEKCQRARISGDTNGVRLAAHQMKMTVAAVAEPVTGHPLKEGSPMAAFFAKCESDLVHREPDMVKKIALMKAQIAGNDEELAAAMRRYGMTHSEADAMLLTLPGGVRHEG</sequence>
<dbReference type="RefSeq" id="WP_080823787.1">
    <property type="nucleotide sequence ID" value="NZ_LT009721.1"/>
</dbReference>
<dbReference type="AlphaFoldDB" id="A0A9W5B7T3"/>
<gene>
    <name evidence="1" type="ORF">AGR2A_pb20007</name>
</gene>
<reference evidence="1 2" key="1">
    <citation type="submission" date="2016-01" db="EMBL/GenBank/DDBJ databases">
        <authorList>
            <person name="Regsiter A."/>
            <person name="william w."/>
        </authorList>
    </citation>
    <scope>NUCLEOTIDE SEQUENCE [LARGE SCALE GENOMIC DNA]</scope>
    <source>
        <strain evidence="1 2">CFBP 5494</strain>
    </source>
</reference>
<accession>A0A9W5B7T3</accession>
<protein>
    <submittedName>
        <fullName evidence="1">Uncharacterized protein</fullName>
    </submittedName>
</protein>
<dbReference type="EMBL" id="FBVY01000048">
    <property type="protein sequence ID" value="CUX03628.1"/>
    <property type="molecule type" value="Genomic_DNA"/>
</dbReference>
<organism evidence="1 2">
    <name type="scientific">Agrobacterium genomosp. 2 str. CFBP 5494</name>
    <dbReference type="NCBI Taxonomy" id="1183436"/>
    <lineage>
        <taxon>Bacteria</taxon>
        <taxon>Pseudomonadati</taxon>
        <taxon>Pseudomonadota</taxon>
        <taxon>Alphaproteobacteria</taxon>
        <taxon>Hyphomicrobiales</taxon>
        <taxon>Rhizobiaceae</taxon>
        <taxon>Rhizobium/Agrobacterium group</taxon>
        <taxon>Agrobacterium</taxon>
        <taxon>Agrobacterium tumefaciens complex</taxon>
    </lineage>
</organism>